<organism evidence="4 5">
    <name type="scientific">Saccharopolyspora taberi</name>
    <dbReference type="NCBI Taxonomy" id="60895"/>
    <lineage>
        <taxon>Bacteria</taxon>
        <taxon>Bacillati</taxon>
        <taxon>Actinomycetota</taxon>
        <taxon>Actinomycetes</taxon>
        <taxon>Pseudonocardiales</taxon>
        <taxon>Pseudonocardiaceae</taxon>
        <taxon>Saccharopolyspora</taxon>
    </lineage>
</organism>
<dbReference type="EMBL" id="BAAAUX010000014">
    <property type="protein sequence ID" value="GAA2798307.1"/>
    <property type="molecule type" value="Genomic_DNA"/>
</dbReference>
<dbReference type="PANTHER" id="PTHR10491">
    <property type="entry name" value="DTDP-4-DEHYDRORHAMNOSE REDUCTASE"/>
    <property type="match status" value="1"/>
</dbReference>
<name>A0ABN3VEW9_9PSEU</name>
<dbReference type="NCBIfam" id="TIGR01214">
    <property type="entry name" value="rmlD"/>
    <property type="match status" value="1"/>
</dbReference>
<comment type="similarity">
    <text evidence="1 2">Belongs to the dTDP-4-dehydrorhamnose reductase family.</text>
</comment>
<reference evidence="4 5" key="1">
    <citation type="journal article" date="2019" name="Int. J. Syst. Evol. Microbiol.">
        <title>The Global Catalogue of Microorganisms (GCM) 10K type strain sequencing project: providing services to taxonomists for standard genome sequencing and annotation.</title>
        <authorList>
            <consortium name="The Broad Institute Genomics Platform"/>
            <consortium name="The Broad Institute Genome Sequencing Center for Infectious Disease"/>
            <person name="Wu L."/>
            <person name="Ma J."/>
        </authorList>
    </citation>
    <scope>NUCLEOTIDE SEQUENCE [LARGE SCALE GENOMIC DNA]</scope>
    <source>
        <strain evidence="4 5">JCM 9383</strain>
    </source>
</reference>
<proteinExistence type="inferred from homology"/>
<evidence type="ECO:0000256" key="2">
    <source>
        <dbReference type="RuleBase" id="RU364082"/>
    </source>
</evidence>
<dbReference type="EC" id="1.1.1.133" evidence="2"/>
<accession>A0ABN3VEW9</accession>
<evidence type="ECO:0000313" key="5">
    <source>
        <dbReference type="Proteomes" id="UP001500979"/>
    </source>
</evidence>
<evidence type="ECO:0000259" key="3">
    <source>
        <dbReference type="Pfam" id="PF04321"/>
    </source>
</evidence>
<dbReference type="SUPFAM" id="SSF51735">
    <property type="entry name" value="NAD(P)-binding Rossmann-fold domains"/>
    <property type="match status" value="1"/>
</dbReference>
<comment type="pathway">
    <text evidence="2">Carbohydrate biosynthesis; dTDP-L-rhamnose biosynthesis.</text>
</comment>
<feature type="domain" description="RmlD-like substrate binding" evidence="3">
    <location>
        <begin position="1"/>
        <end position="291"/>
    </location>
</feature>
<evidence type="ECO:0000256" key="1">
    <source>
        <dbReference type="ARBA" id="ARBA00010944"/>
    </source>
</evidence>
<comment type="caution">
    <text evidence="4">The sequence shown here is derived from an EMBL/GenBank/DDBJ whole genome shotgun (WGS) entry which is preliminary data.</text>
</comment>
<gene>
    <name evidence="4" type="primary">rfbD_1</name>
    <name evidence="4" type="ORF">GCM10010470_36890</name>
</gene>
<keyword evidence="2" id="KW-0560">Oxidoreductase</keyword>
<dbReference type="CDD" id="cd05254">
    <property type="entry name" value="dTDP_HR_like_SDR_e"/>
    <property type="match status" value="1"/>
</dbReference>
<dbReference type="Gene3D" id="3.90.25.10">
    <property type="entry name" value="UDP-galactose 4-epimerase, domain 1"/>
    <property type="match status" value="1"/>
</dbReference>
<dbReference type="Proteomes" id="UP001500979">
    <property type="component" value="Unassembled WGS sequence"/>
</dbReference>
<keyword evidence="5" id="KW-1185">Reference proteome</keyword>
<dbReference type="InterPro" id="IPR005913">
    <property type="entry name" value="dTDP_dehydrorham_reduct"/>
</dbReference>
<comment type="function">
    <text evidence="2">Catalyzes the reduction of dTDP-6-deoxy-L-lyxo-4-hexulose to yield dTDP-L-rhamnose.</text>
</comment>
<dbReference type="PANTHER" id="PTHR10491:SF4">
    <property type="entry name" value="METHIONINE ADENOSYLTRANSFERASE 2 SUBUNIT BETA"/>
    <property type="match status" value="1"/>
</dbReference>
<dbReference type="InterPro" id="IPR029903">
    <property type="entry name" value="RmlD-like-bd"/>
</dbReference>
<protein>
    <recommendedName>
        <fullName evidence="2">dTDP-4-dehydrorhamnose reductase</fullName>
        <ecNumber evidence="2">1.1.1.133</ecNumber>
    </recommendedName>
</protein>
<evidence type="ECO:0000313" key="4">
    <source>
        <dbReference type="EMBL" id="GAA2798307.1"/>
    </source>
</evidence>
<keyword evidence="2" id="KW-0521">NADP</keyword>
<sequence length="304" mass="32642">MRWLITGAGGGLGTELVRVLARRGESALALTRAQFDVSDPDEVAAVVRRWGEASAERGVLINAAAFTAVDLAESDPEARRAAHSANALAPGLLASACASVGARIVHISTNYVFDGARTDGIGYEPNDPTGPLNHYARTKVEGEERVRDAAPAGHHIVRTGWLYGAVGTNFVRTIADLAARNPTLEVVDDQHGQPTWAASLAEAIVALASSDASTGTLHVTDAGRTTFWGFARAVLEEIGSDPSRVRPITTRRIARPARRPAWSVLSDAAWRATRLPPLPPWRESLRTAIRRHPDLVRRNVPTPE</sequence>
<dbReference type="InterPro" id="IPR036291">
    <property type="entry name" value="NAD(P)-bd_dom_sf"/>
</dbReference>
<dbReference type="RefSeq" id="WP_344681260.1">
    <property type="nucleotide sequence ID" value="NZ_BAAAUX010000014.1"/>
</dbReference>
<dbReference type="Pfam" id="PF04321">
    <property type="entry name" value="RmlD_sub_bind"/>
    <property type="match status" value="1"/>
</dbReference>
<dbReference type="Gene3D" id="3.40.50.720">
    <property type="entry name" value="NAD(P)-binding Rossmann-like Domain"/>
    <property type="match status" value="1"/>
</dbReference>